<accession>A0ABV8UXC2</accession>
<keyword evidence="1" id="KW-1133">Transmembrane helix</keyword>
<keyword evidence="3" id="KW-0328">Glycosyltransferase</keyword>
<feature type="domain" description="Glycosyltransferase 2-like" evidence="2">
    <location>
        <begin position="41"/>
        <end position="213"/>
    </location>
</feature>
<keyword evidence="1" id="KW-0812">Transmembrane</keyword>
<evidence type="ECO:0000256" key="1">
    <source>
        <dbReference type="SAM" id="Phobius"/>
    </source>
</evidence>
<feature type="transmembrane region" description="Helical" evidence="1">
    <location>
        <begin position="277"/>
        <end position="301"/>
    </location>
</feature>
<dbReference type="InterPro" id="IPR029044">
    <property type="entry name" value="Nucleotide-diphossugar_trans"/>
</dbReference>
<reference evidence="4" key="1">
    <citation type="journal article" date="2019" name="Int. J. Syst. Evol. Microbiol.">
        <title>The Global Catalogue of Microorganisms (GCM) 10K type strain sequencing project: providing services to taxonomists for standard genome sequencing and annotation.</title>
        <authorList>
            <consortium name="The Broad Institute Genomics Platform"/>
            <consortium name="The Broad Institute Genome Sequencing Center for Infectious Disease"/>
            <person name="Wu L."/>
            <person name="Ma J."/>
        </authorList>
    </citation>
    <scope>NUCLEOTIDE SEQUENCE [LARGE SCALE GENOMIC DNA]</scope>
    <source>
        <strain evidence="4">CCUG 50353</strain>
    </source>
</reference>
<evidence type="ECO:0000259" key="2">
    <source>
        <dbReference type="Pfam" id="PF00535"/>
    </source>
</evidence>
<protein>
    <submittedName>
        <fullName evidence="3">Glycosyltransferase</fullName>
        <ecNumber evidence="3">2.4.-.-</ecNumber>
    </submittedName>
</protein>
<dbReference type="EC" id="2.4.-.-" evidence="3"/>
<organism evidence="3 4">
    <name type="scientific">Chryseomicrobium palamuruense</name>
    <dbReference type="NCBI Taxonomy" id="682973"/>
    <lineage>
        <taxon>Bacteria</taxon>
        <taxon>Bacillati</taxon>
        <taxon>Bacillota</taxon>
        <taxon>Bacilli</taxon>
        <taxon>Bacillales</taxon>
        <taxon>Caryophanaceae</taxon>
        <taxon>Chryseomicrobium</taxon>
    </lineage>
</organism>
<dbReference type="EMBL" id="JBHSEF010000023">
    <property type="protein sequence ID" value="MFC4355437.1"/>
    <property type="molecule type" value="Genomic_DNA"/>
</dbReference>
<evidence type="ECO:0000313" key="3">
    <source>
        <dbReference type="EMBL" id="MFC4355437.1"/>
    </source>
</evidence>
<comment type="caution">
    <text evidence="3">The sequence shown here is derived from an EMBL/GenBank/DDBJ whole genome shotgun (WGS) entry which is preliminary data.</text>
</comment>
<dbReference type="InterPro" id="IPR001173">
    <property type="entry name" value="Glyco_trans_2-like"/>
</dbReference>
<evidence type="ECO:0000313" key="4">
    <source>
        <dbReference type="Proteomes" id="UP001595733"/>
    </source>
</evidence>
<dbReference type="Proteomes" id="UP001595733">
    <property type="component" value="Unassembled WGS sequence"/>
</dbReference>
<proteinExistence type="predicted"/>
<dbReference type="RefSeq" id="WP_378141917.1">
    <property type="nucleotide sequence ID" value="NZ_JBHSEF010000023.1"/>
</dbReference>
<sequence length="369" mass="41454">MEWTLWFSYILLSFVVITLVHSLLLPNLSKIRRIEGVPLVSVLVPMRNEVRNVKGMVDSVKKQTYKHIEVFFLDDESTDGTSSALELAVRGDARFKVLQGKPKPEKWIGKVFACHQLSEAAKGDYLLFLDADVRIQPEAVERALGLMQQKNISLLSGFSRFILPTWLNKLLVPLQHFFVLFHLPILLANWTKWPPATAAHGGFMFFERSAYQAIGGHAVVKENIVEDVAISKRMKAEGYRMWIANITSVASCRMYETNAEVWQGFTKNIFNGIGRSIPLAVGIILFYGVVYVGSGILALAALLVEERVLLLPYLLIILQAGIVYLNTREPLALAFLLPVASVAFILLLVSAMRKSVKGQQVEWKGRYYG</sequence>
<gene>
    <name evidence="3" type="ORF">ACFO0S_10285</name>
</gene>
<dbReference type="PANTHER" id="PTHR43646:SF3">
    <property type="entry name" value="SLR1566 PROTEIN"/>
    <property type="match status" value="1"/>
</dbReference>
<dbReference type="PANTHER" id="PTHR43646">
    <property type="entry name" value="GLYCOSYLTRANSFERASE"/>
    <property type="match status" value="1"/>
</dbReference>
<feature type="transmembrane region" description="Helical" evidence="1">
    <location>
        <begin position="331"/>
        <end position="349"/>
    </location>
</feature>
<dbReference type="Gene3D" id="3.90.550.10">
    <property type="entry name" value="Spore Coat Polysaccharide Biosynthesis Protein SpsA, Chain A"/>
    <property type="match status" value="1"/>
</dbReference>
<feature type="transmembrane region" description="Helical" evidence="1">
    <location>
        <begin position="308"/>
        <end position="325"/>
    </location>
</feature>
<dbReference type="GO" id="GO:0016757">
    <property type="term" value="F:glycosyltransferase activity"/>
    <property type="evidence" value="ECO:0007669"/>
    <property type="project" value="UniProtKB-KW"/>
</dbReference>
<keyword evidence="3" id="KW-0808">Transferase</keyword>
<feature type="transmembrane region" description="Helical" evidence="1">
    <location>
        <begin position="6"/>
        <end position="25"/>
    </location>
</feature>
<dbReference type="Pfam" id="PF00535">
    <property type="entry name" value="Glycos_transf_2"/>
    <property type="match status" value="1"/>
</dbReference>
<dbReference type="SUPFAM" id="SSF53448">
    <property type="entry name" value="Nucleotide-diphospho-sugar transferases"/>
    <property type="match status" value="1"/>
</dbReference>
<keyword evidence="1" id="KW-0472">Membrane</keyword>
<keyword evidence="4" id="KW-1185">Reference proteome</keyword>
<name>A0ABV8UXC2_9BACL</name>